<evidence type="ECO:0000256" key="1">
    <source>
        <dbReference type="SAM" id="MobiDB-lite"/>
    </source>
</evidence>
<dbReference type="PANTHER" id="PTHR31157">
    <property type="entry name" value="SCP DOMAIN-CONTAINING PROTEIN"/>
    <property type="match status" value="1"/>
</dbReference>
<evidence type="ECO:0000313" key="3">
    <source>
        <dbReference type="EMBL" id="MBB1155897.1"/>
    </source>
</evidence>
<dbReference type="SUPFAM" id="SSF55797">
    <property type="entry name" value="PR-1-like"/>
    <property type="match status" value="1"/>
</dbReference>
<dbReference type="AlphaFoldDB" id="A0A7W3W072"/>
<feature type="compositionally biased region" description="Basic and acidic residues" evidence="1">
    <location>
        <begin position="173"/>
        <end position="195"/>
    </location>
</feature>
<feature type="compositionally biased region" description="Low complexity" evidence="1">
    <location>
        <begin position="130"/>
        <end position="146"/>
    </location>
</feature>
<proteinExistence type="predicted"/>
<name>A0A7W3W072_9PSEU</name>
<dbReference type="PANTHER" id="PTHR31157:SF1">
    <property type="entry name" value="SCP DOMAIN-CONTAINING PROTEIN"/>
    <property type="match status" value="1"/>
</dbReference>
<dbReference type="Proteomes" id="UP000526734">
    <property type="component" value="Unassembled WGS sequence"/>
</dbReference>
<gene>
    <name evidence="3" type="ORF">H4281_22340</name>
</gene>
<feature type="region of interest" description="Disordered" evidence="1">
    <location>
        <begin position="90"/>
        <end position="146"/>
    </location>
</feature>
<dbReference type="EMBL" id="JACGZW010000007">
    <property type="protein sequence ID" value="MBB1155897.1"/>
    <property type="molecule type" value="Genomic_DNA"/>
</dbReference>
<protein>
    <submittedName>
        <fullName evidence="3">CAP domain-containing protein</fullName>
    </submittedName>
</protein>
<feature type="compositionally biased region" description="Low complexity" evidence="1">
    <location>
        <begin position="90"/>
        <end position="114"/>
    </location>
</feature>
<dbReference type="CDD" id="cd05379">
    <property type="entry name" value="CAP_bacterial"/>
    <property type="match status" value="1"/>
</dbReference>
<evidence type="ECO:0000313" key="4">
    <source>
        <dbReference type="Proteomes" id="UP000526734"/>
    </source>
</evidence>
<evidence type="ECO:0000259" key="2">
    <source>
        <dbReference type="Pfam" id="PF00188"/>
    </source>
</evidence>
<accession>A0A7W3W072</accession>
<dbReference type="InterPro" id="IPR014044">
    <property type="entry name" value="CAP_dom"/>
</dbReference>
<feature type="domain" description="SCP" evidence="2">
    <location>
        <begin position="153"/>
        <end position="264"/>
    </location>
</feature>
<feature type="region of interest" description="Disordered" evidence="1">
    <location>
        <begin position="173"/>
        <end position="196"/>
    </location>
</feature>
<dbReference type="Pfam" id="PF00188">
    <property type="entry name" value="CAP"/>
    <property type="match status" value="1"/>
</dbReference>
<comment type="caution">
    <text evidence="3">The sequence shown here is derived from an EMBL/GenBank/DDBJ whole genome shotgun (WGS) entry which is preliminary data.</text>
</comment>
<keyword evidence="4" id="KW-1185">Reference proteome</keyword>
<reference evidence="3 4" key="1">
    <citation type="submission" date="2020-08" db="EMBL/GenBank/DDBJ databases">
        <title>Amycolatopsis sp. nov. DR6-1 isolated from Dendrobium heterocarpum.</title>
        <authorList>
            <person name="Tedsree N."/>
            <person name="Kuncharoen N."/>
            <person name="Likhitwitayawuid K."/>
            <person name="Tanasupawat S."/>
        </authorList>
    </citation>
    <scope>NUCLEOTIDE SEQUENCE [LARGE SCALE GENOMIC DNA]</scope>
    <source>
        <strain evidence="3 4">DR6-1</strain>
    </source>
</reference>
<organism evidence="3 4">
    <name type="scientific">Amycolatopsis dendrobii</name>
    <dbReference type="NCBI Taxonomy" id="2760662"/>
    <lineage>
        <taxon>Bacteria</taxon>
        <taxon>Bacillati</taxon>
        <taxon>Actinomycetota</taxon>
        <taxon>Actinomycetes</taxon>
        <taxon>Pseudonocardiales</taxon>
        <taxon>Pseudonocardiaceae</taxon>
        <taxon>Amycolatopsis</taxon>
    </lineage>
</organism>
<sequence length="266" mass="27261">MVLASGSPATAPFGGNHRNQFVIVSAAVSSISVRVRVVSVTLSVLFGGLGAAGGTFALRSGHLDTLSVAVPETRDDGVSAGALRPFAVSPASSASATPSSSAPATTAPPTTSATPAPPPPPPAESKEDTPTSSSAKPSPKPRSAPTLAGQVVALVNDERGKAGCDPVTEEAHLDKAAQGHSDDMSERDYFSHDTPEGESFADRITAAGYPKPGAENIAKGATSADQVMQMWMNSSGHRKNILNCSLKKLGVGVTTDGWYWTQDFGY</sequence>
<dbReference type="InterPro" id="IPR035940">
    <property type="entry name" value="CAP_sf"/>
</dbReference>
<dbReference type="Gene3D" id="3.40.33.10">
    <property type="entry name" value="CAP"/>
    <property type="match status" value="1"/>
</dbReference>